<name>A0A2M9BWF6_9MICO</name>
<dbReference type="RefSeq" id="WP_100344863.1">
    <property type="nucleotide sequence ID" value="NZ_PGFB01000003.1"/>
</dbReference>
<dbReference type="EMBL" id="PGFB01000003">
    <property type="protein sequence ID" value="PJJ62286.1"/>
    <property type="molecule type" value="Genomic_DNA"/>
</dbReference>
<comment type="caution">
    <text evidence="1">The sequence shown here is derived from an EMBL/GenBank/DDBJ whole genome shotgun (WGS) entry which is preliminary data.</text>
</comment>
<accession>A0A2M9BWF6</accession>
<dbReference type="Proteomes" id="UP000230161">
    <property type="component" value="Unassembled WGS sequence"/>
</dbReference>
<protein>
    <submittedName>
        <fullName evidence="1">Bacteriocin biosynthesis cyclodehydratase domain-containing protein</fullName>
    </submittedName>
</protein>
<organism evidence="1 2">
    <name type="scientific">Compostimonas suwonensis</name>
    <dbReference type="NCBI Taxonomy" id="1048394"/>
    <lineage>
        <taxon>Bacteria</taxon>
        <taxon>Bacillati</taxon>
        <taxon>Actinomycetota</taxon>
        <taxon>Actinomycetes</taxon>
        <taxon>Micrococcales</taxon>
        <taxon>Microbacteriaceae</taxon>
        <taxon>Compostimonas</taxon>
    </lineage>
</organism>
<keyword evidence="2" id="KW-1185">Reference proteome</keyword>
<sequence>MVLALDSRFPLVWRSPDSLQIGVDRPLAVIDPVSRPIERMLAALTRGISRSGLSLVASEGGGSELDAAALLVQLGPAVVEVPGAPAAQSPPTAPPLGAVALDGTGGTLRRLAALAPDLGIRTAHPSDVTADLAVIVAHYAVAPARYGGWLRRDIPHLPIVFSDTEVRIGPFVEPGDGPCLYCVDRGKVDEDAAWPAMASQLVTRTAPTETPVLALETAVRAGRLLERRLRHGENPLHSAIEAIDATSGRISRAECRPHASCACRSL</sequence>
<proteinExistence type="predicted"/>
<evidence type="ECO:0000313" key="2">
    <source>
        <dbReference type="Proteomes" id="UP000230161"/>
    </source>
</evidence>
<reference evidence="1 2" key="1">
    <citation type="submission" date="2017-11" db="EMBL/GenBank/DDBJ databases">
        <title>Genomic Encyclopedia of Archaeal and Bacterial Type Strains, Phase II (KMG-II): From Individual Species to Whole Genera.</title>
        <authorList>
            <person name="Goeker M."/>
        </authorList>
    </citation>
    <scope>NUCLEOTIDE SEQUENCE [LARGE SCALE GENOMIC DNA]</scope>
    <source>
        <strain evidence="1 2">DSM 25625</strain>
    </source>
</reference>
<dbReference type="AlphaFoldDB" id="A0A2M9BWF6"/>
<dbReference type="OrthoDB" id="4426339at2"/>
<gene>
    <name evidence="1" type="ORF">CLV54_2083</name>
</gene>
<evidence type="ECO:0000313" key="1">
    <source>
        <dbReference type="EMBL" id="PJJ62286.1"/>
    </source>
</evidence>
<dbReference type="Gene3D" id="3.40.50.720">
    <property type="entry name" value="NAD(P)-binding Rossmann-like Domain"/>
    <property type="match status" value="1"/>
</dbReference>